<name>A0A165MZZ4_9APHY</name>
<accession>A0A165MZZ4</accession>
<dbReference type="OrthoDB" id="2688364at2759"/>
<dbReference type="SUPFAM" id="SSF81383">
    <property type="entry name" value="F-box domain"/>
    <property type="match status" value="1"/>
</dbReference>
<evidence type="ECO:0000313" key="1">
    <source>
        <dbReference type="EMBL" id="KZT66335.1"/>
    </source>
</evidence>
<evidence type="ECO:0000313" key="2">
    <source>
        <dbReference type="Proteomes" id="UP000076727"/>
    </source>
</evidence>
<dbReference type="Proteomes" id="UP000076727">
    <property type="component" value="Unassembled WGS sequence"/>
</dbReference>
<dbReference type="STRING" id="1314783.A0A165MZZ4"/>
<evidence type="ECO:0008006" key="3">
    <source>
        <dbReference type="Google" id="ProtNLM"/>
    </source>
</evidence>
<organism evidence="1 2">
    <name type="scientific">Daedalea quercina L-15889</name>
    <dbReference type="NCBI Taxonomy" id="1314783"/>
    <lineage>
        <taxon>Eukaryota</taxon>
        <taxon>Fungi</taxon>
        <taxon>Dikarya</taxon>
        <taxon>Basidiomycota</taxon>
        <taxon>Agaricomycotina</taxon>
        <taxon>Agaricomycetes</taxon>
        <taxon>Polyporales</taxon>
        <taxon>Fomitopsis</taxon>
    </lineage>
</organism>
<proteinExistence type="predicted"/>
<dbReference type="InterPro" id="IPR036047">
    <property type="entry name" value="F-box-like_dom_sf"/>
</dbReference>
<gene>
    <name evidence="1" type="ORF">DAEQUDRAFT_730309</name>
</gene>
<reference evidence="1 2" key="1">
    <citation type="journal article" date="2016" name="Mol. Biol. Evol.">
        <title>Comparative Genomics of Early-Diverging Mushroom-Forming Fungi Provides Insights into the Origins of Lignocellulose Decay Capabilities.</title>
        <authorList>
            <person name="Nagy L.G."/>
            <person name="Riley R."/>
            <person name="Tritt A."/>
            <person name="Adam C."/>
            <person name="Daum C."/>
            <person name="Floudas D."/>
            <person name="Sun H."/>
            <person name="Yadav J.S."/>
            <person name="Pangilinan J."/>
            <person name="Larsson K.H."/>
            <person name="Matsuura K."/>
            <person name="Barry K."/>
            <person name="Labutti K."/>
            <person name="Kuo R."/>
            <person name="Ohm R.A."/>
            <person name="Bhattacharya S.S."/>
            <person name="Shirouzu T."/>
            <person name="Yoshinaga Y."/>
            <person name="Martin F.M."/>
            <person name="Grigoriev I.V."/>
            <person name="Hibbett D.S."/>
        </authorList>
    </citation>
    <scope>NUCLEOTIDE SEQUENCE [LARGE SCALE GENOMIC DNA]</scope>
    <source>
        <strain evidence="1 2">L-15889</strain>
    </source>
</reference>
<dbReference type="AlphaFoldDB" id="A0A165MZZ4"/>
<keyword evidence="2" id="KW-1185">Reference proteome</keyword>
<protein>
    <recommendedName>
        <fullName evidence="3">F-box domain-containing protein</fullName>
    </recommendedName>
</protein>
<sequence>MFSPTRTIQSPSKAKRQPYIGCLNAFAPRARPATTLQMLTDDILLLVIGFIEVRDILALRQTSKHFFSMSKLRWVWLDAIKRHIINRGLPVPAGDMNLWMLSAEQLEVRAVHASKFHDNWCSSNPTARHTLSFVADQCLPDETLELHKSTVSHVAFLPGYSGQFLVTVVGRIIACWEVPFDGSGVYRVADHISHHPIEHLIVNEDKDSEATLAYLTGTLSSVPSDPATVVVLALDKFHGRFQEVSRLRSVRAMVYPLHAMHDSYLVLGHAPTIWYFQGQMEAVTLQSSLLSVQAREIRAVKIINRYMVIVRENCLQFIYTPIWKGMRTAWGQQPVSLFQIRSQVTEAVVIHRNGVSEQELTDWPSTPVTVLMRCREDGIDMIVQLDLLPGPNKVLPSAEDMGPSSRLPFAWCERVSAVPVPPSCQELHASPSGKGFCVETRTVSSRHSSYPARCLVGFRVTPPPNAVHKVAERAGAGEQQPAVANLGNDVHYSERPFYSRRCDMSEIIKRQYTIVSTAFEDTAGRIAIGDRNGQVEVLDFA</sequence>
<dbReference type="EMBL" id="KV429090">
    <property type="protein sequence ID" value="KZT66335.1"/>
    <property type="molecule type" value="Genomic_DNA"/>
</dbReference>